<comment type="caution">
    <text evidence="1">The sequence shown here is derived from an EMBL/GenBank/DDBJ whole genome shotgun (WGS) entry which is preliminary data.</text>
</comment>
<proteinExistence type="predicted"/>
<dbReference type="OrthoDB" id="413361at2759"/>
<sequence length="193" mass="22426">MQVRKPLPPETTAMWTWGRDLKKKRAQKLRAKSLKQSSKRLRRSKAKAKAFLIKTIDDQHVLMVKDKTTAFEIFQTLCDKYEVLPYMATHDSNNLASPSNNPLDIKEREEQLNDIYTLLAIRHISESKTYKEAMQLPEALQWKSAEQSKYKSLMDNKTWVLTKLPTGRRALQCRWVFVVKFKAMAALIATKLA</sequence>
<keyword evidence="2" id="KW-1185">Reference proteome</keyword>
<protein>
    <submittedName>
        <fullName evidence="1">Unnamed protein product</fullName>
    </submittedName>
</protein>
<gene>
    <name evidence="1" type="ORF">Plil01_001598100</name>
</gene>
<organism evidence="1 2">
    <name type="scientific">Phytophthora lilii</name>
    <dbReference type="NCBI Taxonomy" id="2077276"/>
    <lineage>
        <taxon>Eukaryota</taxon>
        <taxon>Sar</taxon>
        <taxon>Stramenopiles</taxon>
        <taxon>Oomycota</taxon>
        <taxon>Peronosporomycetes</taxon>
        <taxon>Peronosporales</taxon>
        <taxon>Peronosporaceae</taxon>
        <taxon>Phytophthora</taxon>
    </lineage>
</organism>
<accession>A0A9W7CPX1</accession>
<evidence type="ECO:0000313" key="2">
    <source>
        <dbReference type="Proteomes" id="UP001165083"/>
    </source>
</evidence>
<evidence type="ECO:0000313" key="1">
    <source>
        <dbReference type="EMBL" id="GMF38128.1"/>
    </source>
</evidence>
<reference evidence="1" key="1">
    <citation type="submission" date="2023-04" db="EMBL/GenBank/DDBJ databases">
        <title>Phytophthora lilii NBRC 32176.</title>
        <authorList>
            <person name="Ichikawa N."/>
            <person name="Sato H."/>
            <person name="Tonouchi N."/>
        </authorList>
    </citation>
    <scope>NUCLEOTIDE SEQUENCE</scope>
    <source>
        <strain evidence="1">NBRC 32176</strain>
    </source>
</reference>
<dbReference type="Proteomes" id="UP001165083">
    <property type="component" value="Unassembled WGS sequence"/>
</dbReference>
<dbReference type="EMBL" id="BSXW01001634">
    <property type="protein sequence ID" value="GMF38128.1"/>
    <property type="molecule type" value="Genomic_DNA"/>
</dbReference>
<name>A0A9W7CPX1_9STRA</name>
<dbReference type="AlphaFoldDB" id="A0A9W7CPX1"/>